<evidence type="ECO:0000313" key="1">
    <source>
        <dbReference type="EMBL" id="CAG8440149.1"/>
    </source>
</evidence>
<sequence>MNEDYNFDDLLEPEKIQLPDARSLSDKPENEVIEIRNHLLVTYYLNNKLLNLEREVSIDEIKRVHCILLKDTPQEKISVWGNIQEAGKFRTVSMQAPETDQKDYVVDSMVEARAEKDYSLLFDIVGTNHL</sequence>
<dbReference type="InterPro" id="IPR036597">
    <property type="entry name" value="Fido-like_dom_sf"/>
</dbReference>
<dbReference type="Gene3D" id="1.10.3290.10">
    <property type="entry name" value="Fido-like domain"/>
    <property type="match status" value="1"/>
</dbReference>
<dbReference type="SUPFAM" id="SSF140931">
    <property type="entry name" value="Fic-like"/>
    <property type="match status" value="1"/>
</dbReference>
<dbReference type="EMBL" id="CAJVPL010000061">
    <property type="protein sequence ID" value="CAG8440149.1"/>
    <property type="molecule type" value="Genomic_DNA"/>
</dbReference>
<protein>
    <submittedName>
        <fullName evidence="1">9542_t:CDS:1</fullName>
    </submittedName>
</protein>
<keyword evidence="2" id="KW-1185">Reference proteome</keyword>
<proteinExistence type="predicted"/>
<reference evidence="1" key="1">
    <citation type="submission" date="2021-06" db="EMBL/GenBank/DDBJ databases">
        <authorList>
            <person name="Kallberg Y."/>
            <person name="Tangrot J."/>
            <person name="Rosling A."/>
        </authorList>
    </citation>
    <scope>NUCLEOTIDE SEQUENCE</scope>
    <source>
        <strain evidence="1">MT106</strain>
    </source>
</reference>
<accession>A0A9N8V850</accession>
<organism evidence="1 2">
    <name type="scientific">Ambispora gerdemannii</name>
    <dbReference type="NCBI Taxonomy" id="144530"/>
    <lineage>
        <taxon>Eukaryota</taxon>
        <taxon>Fungi</taxon>
        <taxon>Fungi incertae sedis</taxon>
        <taxon>Mucoromycota</taxon>
        <taxon>Glomeromycotina</taxon>
        <taxon>Glomeromycetes</taxon>
        <taxon>Archaeosporales</taxon>
        <taxon>Ambisporaceae</taxon>
        <taxon>Ambispora</taxon>
    </lineage>
</organism>
<dbReference type="Proteomes" id="UP000789831">
    <property type="component" value="Unassembled WGS sequence"/>
</dbReference>
<gene>
    <name evidence="1" type="ORF">AGERDE_LOCUS996</name>
</gene>
<comment type="caution">
    <text evidence="1">The sequence shown here is derived from an EMBL/GenBank/DDBJ whole genome shotgun (WGS) entry which is preliminary data.</text>
</comment>
<evidence type="ECO:0000313" key="2">
    <source>
        <dbReference type="Proteomes" id="UP000789831"/>
    </source>
</evidence>
<name>A0A9N8V850_9GLOM</name>
<dbReference type="OrthoDB" id="439046at2759"/>
<dbReference type="AlphaFoldDB" id="A0A9N8V850"/>